<evidence type="ECO:0000313" key="3">
    <source>
        <dbReference type="EMBL" id="KAK8567347.1"/>
    </source>
</evidence>
<proteinExistence type="predicted"/>
<feature type="domain" description="DUF4283" evidence="2">
    <location>
        <begin position="74"/>
        <end position="124"/>
    </location>
</feature>
<evidence type="ECO:0000313" key="4">
    <source>
        <dbReference type="Proteomes" id="UP001472677"/>
    </source>
</evidence>
<feature type="region of interest" description="Disordered" evidence="1">
    <location>
        <begin position="296"/>
        <end position="321"/>
    </location>
</feature>
<feature type="compositionally biased region" description="Basic residues" evidence="1">
    <location>
        <begin position="297"/>
        <end position="314"/>
    </location>
</feature>
<gene>
    <name evidence="3" type="ORF">V6N12_005943</name>
</gene>
<protein>
    <recommendedName>
        <fullName evidence="2">DUF4283 domain-containing protein</fullName>
    </recommendedName>
</protein>
<dbReference type="InterPro" id="IPR025558">
    <property type="entry name" value="DUF4283"/>
</dbReference>
<evidence type="ECO:0000256" key="1">
    <source>
        <dbReference type="SAM" id="MobiDB-lite"/>
    </source>
</evidence>
<reference evidence="3 4" key="1">
    <citation type="journal article" date="2024" name="G3 (Bethesda)">
        <title>Genome assembly of Hibiscus sabdariffa L. provides insights into metabolisms of medicinal natural products.</title>
        <authorList>
            <person name="Kim T."/>
        </authorList>
    </citation>
    <scope>NUCLEOTIDE SEQUENCE [LARGE SCALE GENOMIC DNA]</scope>
    <source>
        <strain evidence="3">TK-2024</strain>
        <tissue evidence="3">Old leaves</tissue>
    </source>
</reference>
<dbReference type="EMBL" id="JBBPBM010000009">
    <property type="protein sequence ID" value="KAK8567347.1"/>
    <property type="molecule type" value="Genomic_DNA"/>
</dbReference>
<comment type="caution">
    <text evidence="3">The sequence shown here is derived from an EMBL/GenBank/DDBJ whole genome shotgun (WGS) entry which is preliminary data.</text>
</comment>
<organism evidence="3 4">
    <name type="scientific">Hibiscus sabdariffa</name>
    <name type="common">roselle</name>
    <dbReference type="NCBI Taxonomy" id="183260"/>
    <lineage>
        <taxon>Eukaryota</taxon>
        <taxon>Viridiplantae</taxon>
        <taxon>Streptophyta</taxon>
        <taxon>Embryophyta</taxon>
        <taxon>Tracheophyta</taxon>
        <taxon>Spermatophyta</taxon>
        <taxon>Magnoliopsida</taxon>
        <taxon>eudicotyledons</taxon>
        <taxon>Gunneridae</taxon>
        <taxon>Pentapetalae</taxon>
        <taxon>rosids</taxon>
        <taxon>malvids</taxon>
        <taxon>Malvales</taxon>
        <taxon>Malvaceae</taxon>
        <taxon>Malvoideae</taxon>
        <taxon>Hibiscus</taxon>
    </lineage>
</organism>
<dbReference type="Pfam" id="PF14111">
    <property type="entry name" value="DUF4283"/>
    <property type="match status" value="1"/>
</dbReference>
<accession>A0ABR2EWM8</accession>
<name>A0ABR2EWM8_9ROSI</name>
<evidence type="ECO:0000259" key="2">
    <source>
        <dbReference type="Pfam" id="PF14111"/>
    </source>
</evidence>
<keyword evidence="4" id="KW-1185">Reference proteome</keyword>
<sequence length="321" mass="33636">MVDSVLGVDASGSLAEGAFYLGEFPPLGDVSVATPKATPPAWNLLDQSLLFFPPLKKDGQVRVLSSPEVMNSGAQQWCNALIGNFLGKSPPLAVFQRIANRLWGREGSVEIRFLAPSVYIINFHRDGSEIGSLSLAKGGVDVGSTVRVEFDAQVGVTKWGVDVGSVEGLELLAHVGAKPDVQVDSHGLGDCIGVQCSPKEGVLRISTGLVASLSLGEEDASVGGFVQGEGSSRVVSCDVVLERIEPVGNFVAEEGHVVMSVSFPNRFEALGVGVEVVDKQGRVAANGVAMLMNQLKPKARGRKQQHGKGGKHKGGNSSPSL</sequence>
<dbReference type="Proteomes" id="UP001472677">
    <property type="component" value="Unassembled WGS sequence"/>
</dbReference>